<accession>A0A066YT62</accession>
<dbReference type="OrthoDB" id="3871758at2"/>
<evidence type="ECO:0000313" key="3">
    <source>
        <dbReference type="Proteomes" id="UP000027178"/>
    </source>
</evidence>
<gene>
    <name evidence="2" type="ORF">KCH_72140</name>
</gene>
<evidence type="ECO:0000256" key="1">
    <source>
        <dbReference type="SAM" id="Phobius"/>
    </source>
</evidence>
<dbReference type="AlphaFoldDB" id="A0A066YT62"/>
<dbReference type="Proteomes" id="UP000027178">
    <property type="component" value="Unassembled WGS sequence"/>
</dbReference>
<protein>
    <submittedName>
        <fullName evidence="2">Uncharacterized protein</fullName>
    </submittedName>
</protein>
<keyword evidence="1" id="KW-1133">Transmembrane helix</keyword>
<dbReference type="HOGENOM" id="CLU_1459507_0_0_11"/>
<dbReference type="RefSeq" id="WP_157032309.1">
    <property type="nucleotide sequence ID" value="NZ_KK853997.1"/>
</dbReference>
<dbReference type="PATRIC" id="fig|1348663.4.peg.6975"/>
<name>A0A066YT62_9ACTN</name>
<dbReference type="EMBL" id="JNBY01000155">
    <property type="protein sequence ID" value="KDN81120.1"/>
    <property type="molecule type" value="Genomic_DNA"/>
</dbReference>
<keyword evidence="1" id="KW-0472">Membrane</keyword>
<feature type="transmembrane region" description="Helical" evidence="1">
    <location>
        <begin position="156"/>
        <end position="181"/>
    </location>
</feature>
<feature type="transmembrane region" description="Helical" evidence="1">
    <location>
        <begin position="12"/>
        <end position="33"/>
    </location>
</feature>
<organism evidence="2 3">
    <name type="scientific">Kitasatospora cheerisanensis KCTC 2395</name>
    <dbReference type="NCBI Taxonomy" id="1348663"/>
    <lineage>
        <taxon>Bacteria</taxon>
        <taxon>Bacillati</taxon>
        <taxon>Actinomycetota</taxon>
        <taxon>Actinomycetes</taxon>
        <taxon>Kitasatosporales</taxon>
        <taxon>Streptomycetaceae</taxon>
        <taxon>Kitasatospora</taxon>
    </lineage>
</organism>
<comment type="caution">
    <text evidence="2">The sequence shown here is derived from an EMBL/GenBank/DDBJ whole genome shotgun (WGS) entry which is preliminary data.</text>
</comment>
<sequence length="192" mass="20770">MEVLRGSYRVHFVAAWVLCGIELLCLAATAPPLRWVAPVWLWASTFGAIVLVVAAALARSWSVPFLRRGSGFDLVQYMMVLPRGLKICYVVVACLLGLGLATAGGAEDVHKDSAGYYWTKREAAHRGGQFVRVDITRDECERRRGAQVRIFTGIPAVFALVGSFLVLASAETAYGTAVTAARAGSGARRRRA</sequence>
<keyword evidence="1" id="KW-0812">Transmembrane</keyword>
<keyword evidence="3" id="KW-1185">Reference proteome</keyword>
<evidence type="ECO:0000313" key="2">
    <source>
        <dbReference type="EMBL" id="KDN81120.1"/>
    </source>
</evidence>
<feature type="transmembrane region" description="Helical" evidence="1">
    <location>
        <begin position="39"/>
        <end position="58"/>
    </location>
</feature>
<feature type="transmembrane region" description="Helical" evidence="1">
    <location>
        <begin position="87"/>
        <end position="106"/>
    </location>
</feature>
<proteinExistence type="predicted"/>
<dbReference type="eggNOG" id="ENOG5031TKD">
    <property type="taxonomic scope" value="Bacteria"/>
</dbReference>
<reference evidence="2 3" key="1">
    <citation type="submission" date="2014-05" db="EMBL/GenBank/DDBJ databases">
        <title>Draft Genome Sequence of Kitasatospora cheerisanensis KCTC 2395.</title>
        <authorList>
            <person name="Nam D.H."/>
        </authorList>
    </citation>
    <scope>NUCLEOTIDE SEQUENCE [LARGE SCALE GENOMIC DNA]</scope>
    <source>
        <strain evidence="2 3">KCTC 2395</strain>
    </source>
</reference>